<dbReference type="InterPro" id="IPR051906">
    <property type="entry name" value="TolC-like"/>
</dbReference>
<feature type="signal peptide" evidence="8">
    <location>
        <begin position="1"/>
        <end position="20"/>
    </location>
</feature>
<evidence type="ECO:0000256" key="7">
    <source>
        <dbReference type="ARBA" id="ARBA00023237"/>
    </source>
</evidence>
<comment type="caution">
    <text evidence="9">The sequence shown here is derived from an EMBL/GenBank/DDBJ whole genome shotgun (WGS) entry which is preliminary data.</text>
</comment>
<name>A0ABP8HBC1_9BACT</name>
<evidence type="ECO:0000256" key="1">
    <source>
        <dbReference type="ARBA" id="ARBA00004442"/>
    </source>
</evidence>
<comment type="subcellular location">
    <subcellularLocation>
        <location evidence="1">Cell outer membrane</location>
    </subcellularLocation>
</comment>
<organism evidence="9 10">
    <name type="scientific">Flaviaesturariibacter amylovorans</name>
    <dbReference type="NCBI Taxonomy" id="1084520"/>
    <lineage>
        <taxon>Bacteria</taxon>
        <taxon>Pseudomonadati</taxon>
        <taxon>Bacteroidota</taxon>
        <taxon>Chitinophagia</taxon>
        <taxon>Chitinophagales</taxon>
        <taxon>Chitinophagaceae</taxon>
        <taxon>Flaviaestuariibacter</taxon>
    </lineage>
</organism>
<dbReference type="EMBL" id="BAABGY010000009">
    <property type="protein sequence ID" value="GAA4336768.1"/>
    <property type="molecule type" value="Genomic_DNA"/>
</dbReference>
<feature type="chain" id="PRO_5046106820" evidence="8">
    <location>
        <begin position="21"/>
        <end position="390"/>
    </location>
</feature>
<keyword evidence="6" id="KW-0472">Membrane</keyword>
<keyword evidence="3" id="KW-0813">Transport</keyword>
<dbReference type="PANTHER" id="PTHR30026:SF20">
    <property type="entry name" value="OUTER MEMBRANE PROTEIN TOLC"/>
    <property type="match status" value="1"/>
</dbReference>
<reference evidence="10" key="1">
    <citation type="journal article" date="2019" name="Int. J. Syst. Evol. Microbiol.">
        <title>The Global Catalogue of Microorganisms (GCM) 10K type strain sequencing project: providing services to taxonomists for standard genome sequencing and annotation.</title>
        <authorList>
            <consortium name="The Broad Institute Genomics Platform"/>
            <consortium name="The Broad Institute Genome Sequencing Center for Infectious Disease"/>
            <person name="Wu L."/>
            <person name="Ma J."/>
        </authorList>
    </citation>
    <scope>NUCLEOTIDE SEQUENCE [LARGE SCALE GENOMIC DNA]</scope>
    <source>
        <strain evidence="10">JCM 17919</strain>
    </source>
</reference>
<keyword evidence="8" id="KW-0732">Signal</keyword>
<dbReference type="SUPFAM" id="SSF56954">
    <property type="entry name" value="Outer membrane efflux proteins (OEP)"/>
    <property type="match status" value="1"/>
</dbReference>
<keyword evidence="5" id="KW-0812">Transmembrane</keyword>
<dbReference type="Gene3D" id="1.20.1600.10">
    <property type="entry name" value="Outer membrane efflux proteins (OEP)"/>
    <property type="match status" value="1"/>
</dbReference>
<evidence type="ECO:0000256" key="3">
    <source>
        <dbReference type="ARBA" id="ARBA00022448"/>
    </source>
</evidence>
<evidence type="ECO:0000256" key="4">
    <source>
        <dbReference type="ARBA" id="ARBA00022452"/>
    </source>
</evidence>
<keyword evidence="4" id="KW-1134">Transmembrane beta strand</keyword>
<dbReference type="InterPro" id="IPR003423">
    <property type="entry name" value="OMP_efflux"/>
</dbReference>
<gene>
    <name evidence="9" type="ORF">GCM10023184_32220</name>
</gene>
<evidence type="ECO:0000313" key="9">
    <source>
        <dbReference type="EMBL" id="GAA4336768.1"/>
    </source>
</evidence>
<keyword evidence="7" id="KW-0998">Cell outer membrane</keyword>
<keyword evidence="10" id="KW-1185">Reference proteome</keyword>
<evidence type="ECO:0000256" key="6">
    <source>
        <dbReference type="ARBA" id="ARBA00023136"/>
    </source>
</evidence>
<accession>A0ABP8HBC1</accession>
<comment type="similarity">
    <text evidence="2">Belongs to the outer membrane factor (OMF) (TC 1.B.17) family.</text>
</comment>
<protein>
    <submittedName>
        <fullName evidence="9">TolC family protein</fullName>
    </submittedName>
</protein>
<dbReference type="Proteomes" id="UP001501725">
    <property type="component" value="Unassembled WGS sequence"/>
</dbReference>
<evidence type="ECO:0000313" key="10">
    <source>
        <dbReference type="Proteomes" id="UP001501725"/>
    </source>
</evidence>
<sequence>MLRSLLLFSFLTLLALSASAQTVLTRDEAVARAIGNQRNLQAARLNVTQQQQLLRGAADLASPQITAELTPYEPLIVGMQQTFNLPGVYRNRRNLQSERIRLAELQLQGTQYDLKREVRLSYLQAQFLTERIRLLSFQDSVYQAIKISSQRFFAAGQINKLEELNATTQADRVRNELQRAQTDLSAEMQILRFYTAVNDSIQVARFQLDSLVGIADTVGANVQQQILQQHVGIAQRELQLQQSEQGPQFYAGPLFPTTQNYERFLGFQAGISIPIWGRQNRSRIAAGRMAVQAAQAQQDLERQRLNARYRQALLNLTRERQSLDYYNQTALPQAQAIMEVSRRLFQGGELNYIESLRNLSTAFDIQTGHLDTHRAYEEALIELHYLNGTL</sequence>
<dbReference type="PANTHER" id="PTHR30026">
    <property type="entry name" value="OUTER MEMBRANE PROTEIN TOLC"/>
    <property type="match status" value="1"/>
</dbReference>
<evidence type="ECO:0000256" key="8">
    <source>
        <dbReference type="SAM" id="SignalP"/>
    </source>
</evidence>
<dbReference type="RefSeq" id="WP_345256788.1">
    <property type="nucleotide sequence ID" value="NZ_BAABGY010000009.1"/>
</dbReference>
<evidence type="ECO:0000256" key="2">
    <source>
        <dbReference type="ARBA" id="ARBA00007613"/>
    </source>
</evidence>
<dbReference type="Pfam" id="PF02321">
    <property type="entry name" value="OEP"/>
    <property type="match status" value="1"/>
</dbReference>
<proteinExistence type="inferred from homology"/>
<evidence type="ECO:0000256" key="5">
    <source>
        <dbReference type="ARBA" id="ARBA00022692"/>
    </source>
</evidence>